<dbReference type="Proteomes" id="UP001140011">
    <property type="component" value="Unassembled WGS sequence"/>
</dbReference>
<dbReference type="SUPFAM" id="SSF52047">
    <property type="entry name" value="RNI-like"/>
    <property type="match status" value="1"/>
</dbReference>
<dbReference type="Gene3D" id="3.80.10.10">
    <property type="entry name" value="Ribonuclease Inhibitor"/>
    <property type="match status" value="1"/>
</dbReference>
<dbReference type="PANTHER" id="PTHR13318">
    <property type="entry name" value="PARTNER OF PAIRED, ISOFORM B-RELATED"/>
    <property type="match status" value="1"/>
</dbReference>
<gene>
    <name evidence="1" type="ORF">GGI19_001015</name>
</gene>
<sequence length="278" mass="32178">MSENKAWLLAAPYIWEIPYLPTVKQLELLSRSVSVALPFAIDDYKCYGDFLYKLDLSSVADRWDTVDYNIFAPIFKHCTRLEKLNMSGCQKLVEIQFECLFAYNAKLCSSLKSVDFSEAFFLVSSVSRILKLLPSVQKLLLNVTTTDDELLVVISQSMPDIEWLEIERCGVSDVGIRALAKGCPKLAYLRTEMCEGIMDTRLVQQVNAGGKQEAVLDIKGYDTFLRVFNDDYDDDDYYYDDYGCYDGKFYEYNYDKDDPDYYMDLEREFGRCDSDNEY</sequence>
<dbReference type="InterPro" id="IPR032675">
    <property type="entry name" value="LRR_dom_sf"/>
</dbReference>
<dbReference type="GO" id="GO:0031146">
    <property type="term" value="P:SCF-dependent proteasomal ubiquitin-dependent protein catabolic process"/>
    <property type="evidence" value="ECO:0007669"/>
    <property type="project" value="TreeGrafter"/>
</dbReference>
<accession>A0A9W8GYZ9</accession>
<dbReference type="AlphaFoldDB" id="A0A9W8GYZ9"/>
<reference evidence="1" key="1">
    <citation type="submission" date="2022-07" db="EMBL/GenBank/DDBJ databases">
        <title>Phylogenomic reconstructions and comparative analyses of Kickxellomycotina fungi.</title>
        <authorList>
            <person name="Reynolds N.K."/>
            <person name="Stajich J.E."/>
            <person name="Barry K."/>
            <person name="Grigoriev I.V."/>
            <person name="Crous P."/>
            <person name="Smith M.E."/>
        </authorList>
    </citation>
    <scope>NUCLEOTIDE SEQUENCE</scope>
    <source>
        <strain evidence="1">BCRC 34297</strain>
    </source>
</reference>
<name>A0A9W8GYZ9_9FUNG</name>
<organism evidence="1 2">
    <name type="scientific">Coemansia pectinata</name>
    <dbReference type="NCBI Taxonomy" id="1052879"/>
    <lineage>
        <taxon>Eukaryota</taxon>
        <taxon>Fungi</taxon>
        <taxon>Fungi incertae sedis</taxon>
        <taxon>Zoopagomycota</taxon>
        <taxon>Kickxellomycotina</taxon>
        <taxon>Kickxellomycetes</taxon>
        <taxon>Kickxellales</taxon>
        <taxon>Kickxellaceae</taxon>
        <taxon>Coemansia</taxon>
    </lineage>
</organism>
<evidence type="ECO:0000313" key="2">
    <source>
        <dbReference type="Proteomes" id="UP001140011"/>
    </source>
</evidence>
<dbReference type="GO" id="GO:0019005">
    <property type="term" value="C:SCF ubiquitin ligase complex"/>
    <property type="evidence" value="ECO:0007669"/>
    <property type="project" value="TreeGrafter"/>
</dbReference>
<dbReference type="OrthoDB" id="421226at2759"/>
<keyword evidence="2" id="KW-1185">Reference proteome</keyword>
<protein>
    <submittedName>
        <fullName evidence="1">Uncharacterized protein</fullName>
    </submittedName>
</protein>
<proteinExistence type="predicted"/>
<evidence type="ECO:0000313" key="1">
    <source>
        <dbReference type="EMBL" id="KAJ2756236.1"/>
    </source>
</evidence>
<dbReference type="PANTHER" id="PTHR13318:SF95">
    <property type="entry name" value="F-BOX PROTEIN YLR352W"/>
    <property type="match status" value="1"/>
</dbReference>
<dbReference type="EMBL" id="JANBUH010000032">
    <property type="protein sequence ID" value="KAJ2756236.1"/>
    <property type="molecule type" value="Genomic_DNA"/>
</dbReference>
<comment type="caution">
    <text evidence="1">The sequence shown here is derived from an EMBL/GenBank/DDBJ whole genome shotgun (WGS) entry which is preliminary data.</text>
</comment>